<sequence>MASFQKYKTKKGEMWMFKTRAGTDMQTGKVKYITRRGFKTKKEAQLGASKLFQKVSIGQSIPDKSLLFTDVIDHWFEQYKLSGVKKSTILNRETTAIPNLKKYLGQYPLTTISSIIYQEFLNTLFSKTTVKVPSKH</sequence>
<evidence type="ECO:0000256" key="1">
    <source>
        <dbReference type="ARBA" id="ARBA00023125"/>
    </source>
</evidence>
<keyword evidence="1" id="KW-0238">DNA-binding</keyword>
<reference evidence="4 5" key="1">
    <citation type="submission" date="2013-02" db="EMBL/GenBank/DDBJ databases">
        <title>The Genome Sequence of Enterococcus caccae BAA-1240.</title>
        <authorList>
            <consortium name="The Broad Institute Genome Sequencing Platform"/>
            <consortium name="The Broad Institute Genome Sequencing Center for Infectious Disease"/>
            <person name="Earl A.M."/>
            <person name="Gilmore M.S."/>
            <person name="Lebreton F."/>
            <person name="Walker B."/>
            <person name="Young S.K."/>
            <person name="Zeng Q."/>
            <person name="Gargeya S."/>
            <person name="Fitzgerald M."/>
            <person name="Haas B."/>
            <person name="Abouelleil A."/>
            <person name="Alvarado L."/>
            <person name="Arachchi H.M."/>
            <person name="Berlin A.M."/>
            <person name="Chapman S.B."/>
            <person name="Dewar J."/>
            <person name="Goldberg J."/>
            <person name="Griggs A."/>
            <person name="Gujja S."/>
            <person name="Hansen M."/>
            <person name="Howarth C."/>
            <person name="Imamovic A."/>
            <person name="Larimer J."/>
            <person name="McCowan C."/>
            <person name="Murphy C."/>
            <person name="Neiman D."/>
            <person name="Pearson M."/>
            <person name="Priest M."/>
            <person name="Roberts A."/>
            <person name="Saif S."/>
            <person name="Shea T."/>
            <person name="Sisk P."/>
            <person name="Sykes S."/>
            <person name="Wortman J."/>
            <person name="Nusbaum C."/>
            <person name="Birren B."/>
        </authorList>
    </citation>
    <scope>NUCLEOTIDE SEQUENCE [LARGE SCALE GENOMIC DNA]</scope>
    <source>
        <strain evidence="4 5">ATCC BAA-1240</strain>
    </source>
</reference>
<dbReference type="Pfam" id="PF14657">
    <property type="entry name" value="Arm-DNA-bind_4"/>
    <property type="match status" value="1"/>
</dbReference>
<dbReference type="InterPro" id="IPR004107">
    <property type="entry name" value="Integrase_SAM-like_N"/>
</dbReference>
<dbReference type="PATRIC" id="fig|1158612.3.peg.797"/>
<dbReference type="GO" id="GO:0015074">
    <property type="term" value="P:DNA integration"/>
    <property type="evidence" value="ECO:0007669"/>
    <property type="project" value="InterPro"/>
</dbReference>
<name>R3WNJ1_9ENTE</name>
<dbReference type="GO" id="GO:0003677">
    <property type="term" value="F:DNA binding"/>
    <property type="evidence" value="ECO:0007669"/>
    <property type="project" value="UniProtKB-KW"/>
</dbReference>
<feature type="domain" description="AP2-like integrase N-terminal" evidence="2">
    <location>
        <begin position="15"/>
        <end position="56"/>
    </location>
</feature>
<dbReference type="AlphaFoldDB" id="R3WNJ1"/>
<dbReference type="InterPro" id="IPR011010">
    <property type="entry name" value="DNA_brk_join_enz"/>
</dbReference>
<dbReference type="Pfam" id="PF14659">
    <property type="entry name" value="Phage_int_SAM_3"/>
    <property type="match status" value="1"/>
</dbReference>
<gene>
    <name evidence="4" type="ORF">UC7_00789</name>
</gene>
<keyword evidence="5" id="KW-1185">Reference proteome</keyword>
<evidence type="ECO:0000259" key="3">
    <source>
        <dbReference type="Pfam" id="PF14659"/>
    </source>
</evidence>
<dbReference type="eggNOG" id="COG0582">
    <property type="taxonomic scope" value="Bacteria"/>
</dbReference>
<dbReference type="Gene3D" id="1.10.150.130">
    <property type="match status" value="1"/>
</dbReference>
<accession>R3WNJ1</accession>
<feature type="domain" description="Integrase SAM-like N-terminal" evidence="3">
    <location>
        <begin position="68"/>
        <end position="124"/>
    </location>
</feature>
<evidence type="ECO:0000313" key="4">
    <source>
        <dbReference type="EMBL" id="EOL49411.1"/>
    </source>
</evidence>
<dbReference type="Proteomes" id="UP000013840">
    <property type="component" value="Unassembled WGS sequence"/>
</dbReference>
<dbReference type="OrthoDB" id="9803188at2"/>
<dbReference type="STRING" id="317735.RU98_GL001058"/>
<dbReference type="EMBL" id="AJAU01000008">
    <property type="protein sequence ID" value="EOL49411.1"/>
    <property type="molecule type" value="Genomic_DNA"/>
</dbReference>
<organism evidence="4 5">
    <name type="scientific">Enterococcus caccae ATCC BAA-1240</name>
    <dbReference type="NCBI Taxonomy" id="1158612"/>
    <lineage>
        <taxon>Bacteria</taxon>
        <taxon>Bacillati</taxon>
        <taxon>Bacillota</taxon>
        <taxon>Bacilli</taxon>
        <taxon>Lactobacillales</taxon>
        <taxon>Enterococcaceae</taxon>
        <taxon>Enterococcus</taxon>
    </lineage>
</organism>
<evidence type="ECO:0000313" key="5">
    <source>
        <dbReference type="Proteomes" id="UP000013840"/>
    </source>
</evidence>
<dbReference type="InterPro" id="IPR010998">
    <property type="entry name" value="Integrase_recombinase_N"/>
</dbReference>
<protein>
    <recommendedName>
        <fullName evidence="6">Integrase SAM-like N-terminal domain-containing protein</fullName>
    </recommendedName>
</protein>
<dbReference type="SUPFAM" id="SSF56349">
    <property type="entry name" value="DNA breaking-rejoining enzymes"/>
    <property type="match status" value="1"/>
</dbReference>
<evidence type="ECO:0000259" key="2">
    <source>
        <dbReference type="Pfam" id="PF14657"/>
    </source>
</evidence>
<evidence type="ECO:0008006" key="6">
    <source>
        <dbReference type="Google" id="ProtNLM"/>
    </source>
</evidence>
<dbReference type="InterPro" id="IPR028259">
    <property type="entry name" value="AP2-like_int_N"/>
</dbReference>
<proteinExistence type="predicted"/>
<comment type="caution">
    <text evidence="4">The sequence shown here is derived from an EMBL/GenBank/DDBJ whole genome shotgun (WGS) entry which is preliminary data.</text>
</comment>